<comment type="caution">
    <text evidence="1">The sequence shown here is derived from an EMBL/GenBank/DDBJ whole genome shotgun (WGS) entry which is preliminary data.</text>
</comment>
<evidence type="ECO:0008006" key="3">
    <source>
        <dbReference type="Google" id="ProtNLM"/>
    </source>
</evidence>
<dbReference type="EMBL" id="QGNW01001828">
    <property type="protein sequence ID" value="RVW29705.1"/>
    <property type="molecule type" value="Genomic_DNA"/>
</dbReference>
<accession>A0A438D2M7</accession>
<reference evidence="1 2" key="1">
    <citation type="journal article" date="2018" name="PLoS Genet.">
        <title>Population sequencing reveals clonal diversity and ancestral inbreeding in the grapevine cultivar Chardonnay.</title>
        <authorList>
            <person name="Roach M.J."/>
            <person name="Johnson D.L."/>
            <person name="Bohlmann J."/>
            <person name="van Vuuren H.J."/>
            <person name="Jones S.J."/>
            <person name="Pretorius I.S."/>
            <person name="Schmidt S.A."/>
            <person name="Borneman A.R."/>
        </authorList>
    </citation>
    <scope>NUCLEOTIDE SEQUENCE [LARGE SCALE GENOMIC DNA]</scope>
    <source>
        <strain evidence="2">cv. Chardonnay</strain>
        <tissue evidence="1">Leaf</tissue>
    </source>
</reference>
<name>A0A438D2M7_VITVI</name>
<organism evidence="1 2">
    <name type="scientific">Vitis vinifera</name>
    <name type="common">Grape</name>
    <dbReference type="NCBI Taxonomy" id="29760"/>
    <lineage>
        <taxon>Eukaryota</taxon>
        <taxon>Viridiplantae</taxon>
        <taxon>Streptophyta</taxon>
        <taxon>Embryophyta</taxon>
        <taxon>Tracheophyta</taxon>
        <taxon>Spermatophyta</taxon>
        <taxon>Magnoliopsida</taxon>
        <taxon>eudicotyledons</taxon>
        <taxon>Gunneridae</taxon>
        <taxon>Pentapetalae</taxon>
        <taxon>rosids</taxon>
        <taxon>Vitales</taxon>
        <taxon>Vitaceae</taxon>
        <taxon>Viteae</taxon>
        <taxon>Vitis</taxon>
    </lineage>
</organism>
<dbReference type="Proteomes" id="UP000288805">
    <property type="component" value="Unassembled WGS sequence"/>
</dbReference>
<evidence type="ECO:0000313" key="2">
    <source>
        <dbReference type="Proteomes" id="UP000288805"/>
    </source>
</evidence>
<sequence>MEVARSKEGILVTQRKYTLDLLKETDMIGCKPAETLMDPRHRLGAKLEDCKSIHALTLRMSHRSSTMDIEILEGYPRKRPNLQEAW</sequence>
<proteinExistence type="predicted"/>
<dbReference type="AlphaFoldDB" id="A0A438D2M7"/>
<evidence type="ECO:0000313" key="1">
    <source>
        <dbReference type="EMBL" id="RVW29705.1"/>
    </source>
</evidence>
<gene>
    <name evidence="1" type="ORF">CK203_105769</name>
</gene>
<protein>
    <recommendedName>
        <fullName evidence="3">Reverse transcriptase Ty1/copia-type domain-containing protein</fullName>
    </recommendedName>
</protein>